<protein>
    <submittedName>
        <fullName evidence="9">Exosortase</fullName>
    </submittedName>
</protein>
<dbReference type="KEGG" id="ccz:CCALI_01267"/>
<evidence type="ECO:0000256" key="8">
    <source>
        <dbReference type="SAM" id="Phobius"/>
    </source>
</evidence>
<evidence type="ECO:0000256" key="5">
    <source>
        <dbReference type="ARBA" id="ARBA00022801"/>
    </source>
</evidence>
<evidence type="ECO:0000313" key="9">
    <source>
        <dbReference type="EMBL" id="CCW35085.1"/>
    </source>
</evidence>
<comment type="subcellular location">
    <subcellularLocation>
        <location evidence="1">Cell membrane</location>
        <topology evidence="1">Multi-pass membrane protein</topology>
    </subcellularLocation>
</comment>
<feature type="transmembrane region" description="Helical" evidence="8">
    <location>
        <begin position="33"/>
        <end position="54"/>
    </location>
</feature>
<evidence type="ECO:0000256" key="7">
    <source>
        <dbReference type="ARBA" id="ARBA00023136"/>
    </source>
</evidence>
<keyword evidence="2" id="KW-1003">Cell membrane</keyword>
<proteinExistence type="predicted"/>
<keyword evidence="3" id="KW-0645">Protease</keyword>
<dbReference type="RefSeq" id="WP_016482626.1">
    <property type="nucleotide sequence ID" value="NC_021487.1"/>
</dbReference>
<sequence>MSEASEQETVIAPSWQKDLLNTVAEIGRWPLHIWLVILTAIALYIPVFLDVIPFQIQSGIYSYGVLIPPISIGLLYLQKDQLRKARPAPDPVGFFWIALGVLMEWTGWFLRVRFLMMASLTPVVAGCLLALHGRELWRAARFPVLVLLLAAPVPMPIINPPDVWIQHLSAVGSAGIMQTLGFPLIRQGNTIQIPGMTLDVAEACSGFKKLLAFFCFAVLYGWFFALPKKRWLLLTLLALPVALTANVIRIAGLIFIGTEFGEHAFHIAHEYADFFVIALSCVLFLTVGKYMGCDRSRFALEKAHERPAEVEAALHGG</sequence>
<keyword evidence="7 8" id="KW-0472">Membrane</keyword>
<feature type="transmembrane region" description="Helical" evidence="8">
    <location>
        <begin position="89"/>
        <end position="108"/>
    </location>
</feature>
<evidence type="ECO:0000256" key="4">
    <source>
        <dbReference type="ARBA" id="ARBA00022692"/>
    </source>
</evidence>
<keyword evidence="6 8" id="KW-1133">Transmembrane helix</keyword>
<dbReference type="STRING" id="454171.CP488_02828"/>
<keyword evidence="4 8" id="KW-0812">Transmembrane</keyword>
<dbReference type="eggNOG" id="COG1269">
    <property type="taxonomic scope" value="Bacteria"/>
</dbReference>
<dbReference type="InterPro" id="IPR019127">
    <property type="entry name" value="Exosortase"/>
</dbReference>
<dbReference type="InterPro" id="IPR026392">
    <property type="entry name" value="Exo/Archaeosortase_dom"/>
</dbReference>
<dbReference type="GO" id="GO:0006508">
    <property type="term" value="P:proteolysis"/>
    <property type="evidence" value="ECO:0007669"/>
    <property type="project" value="UniProtKB-KW"/>
</dbReference>
<dbReference type="AlphaFoldDB" id="S0ETZ1"/>
<reference evidence="10" key="1">
    <citation type="submission" date="2013-03" db="EMBL/GenBank/DDBJ databases">
        <title>Genome sequence of Chthonomonas calidirosea, the first sequenced genome from the Armatimonadetes phylum (formally candidate division OP10).</title>
        <authorList>
            <person name="Lee K.C.Y."/>
            <person name="Morgan X.C."/>
            <person name="Dunfield P.F."/>
            <person name="Tamas I."/>
            <person name="Houghton K.M."/>
            <person name="Vyssotski M."/>
            <person name="Ryan J.L.J."/>
            <person name="Lagutin K."/>
            <person name="McDonald I.R."/>
            <person name="Stott M.B."/>
        </authorList>
    </citation>
    <scope>NUCLEOTIDE SEQUENCE [LARGE SCALE GENOMIC DNA]</scope>
    <source>
        <strain evidence="10">DSM 23976 / ICMP 18418 / T49</strain>
    </source>
</reference>
<dbReference type="InterPro" id="IPR013426">
    <property type="entry name" value="EpsH-like"/>
</dbReference>
<feature type="transmembrane region" description="Helical" evidence="8">
    <location>
        <begin position="268"/>
        <end position="287"/>
    </location>
</feature>
<evidence type="ECO:0000256" key="6">
    <source>
        <dbReference type="ARBA" id="ARBA00022989"/>
    </source>
</evidence>
<name>S0ETZ1_CHTCT</name>
<dbReference type="GO" id="GO:0008233">
    <property type="term" value="F:peptidase activity"/>
    <property type="evidence" value="ECO:0007669"/>
    <property type="project" value="UniProtKB-KW"/>
</dbReference>
<dbReference type="PATRIC" id="fig|1303518.3.peg.1291"/>
<evidence type="ECO:0000313" key="10">
    <source>
        <dbReference type="Proteomes" id="UP000014227"/>
    </source>
</evidence>
<dbReference type="Proteomes" id="UP000014227">
    <property type="component" value="Chromosome I"/>
</dbReference>
<accession>S0ETZ1</accession>
<dbReference type="NCBIfam" id="TIGR02602">
    <property type="entry name" value="8TM_EpsH"/>
    <property type="match status" value="1"/>
</dbReference>
<feature type="transmembrane region" description="Helical" evidence="8">
    <location>
        <begin position="206"/>
        <end position="225"/>
    </location>
</feature>
<dbReference type="NCBIfam" id="TIGR04178">
    <property type="entry name" value="exo_archaeo"/>
    <property type="match status" value="1"/>
</dbReference>
<dbReference type="EMBL" id="HF951689">
    <property type="protein sequence ID" value="CCW35085.1"/>
    <property type="molecule type" value="Genomic_DNA"/>
</dbReference>
<evidence type="ECO:0000256" key="2">
    <source>
        <dbReference type="ARBA" id="ARBA00022475"/>
    </source>
</evidence>
<feature type="transmembrane region" description="Helical" evidence="8">
    <location>
        <begin position="231"/>
        <end position="256"/>
    </location>
</feature>
<keyword evidence="5" id="KW-0378">Hydrolase</keyword>
<keyword evidence="10" id="KW-1185">Reference proteome</keyword>
<dbReference type="GO" id="GO:0005886">
    <property type="term" value="C:plasma membrane"/>
    <property type="evidence" value="ECO:0007669"/>
    <property type="project" value="UniProtKB-SubCell"/>
</dbReference>
<dbReference type="InParanoid" id="S0ETZ1"/>
<feature type="transmembrane region" description="Helical" evidence="8">
    <location>
        <begin position="139"/>
        <end position="158"/>
    </location>
</feature>
<gene>
    <name evidence="9" type="ORF">CCALI_01267</name>
</gene>
<dbReference type="Pfam" id="PF09721">
    <property type="entry name" value="Exosortase_EpsH"/>
    <property type="match status" value="1"/>
</dbReference>
<organism evidence="9 10">
    <name type="scientific">Chthonomonas calidirosea (strain DSM 23976 / ICMP 18418 / T49)</name>
    <dbReference type="NCBI Taxonomy" id="1303518"/>
    <lineage>
        <taxon>Bacteria</taxon>
        <taxon>Bacillati</taxon>
        <taxon>Armatimonadota</taxon>
        <taxon>Chthonomonadia</taxon>
        <taxon>Chthonomonadales</taxon>
        <taxon>Chthonomonadaceae</taxon>
        <taxon>Chthonomonas</taxon>
    </lineage>
</organism>
<dbReference type="HOGENOM" id="CLU_065975_0_0_0"/>
<feature type="transmembrane region" description="Helical" evidence="8">
    <location>
        <begin position="60"/>
        <end position="77"/>
    </location>
</feature>
<evidence type="ECO:0000256" key="1">
    <source>
        <dbReference type="ARBA" id="ARBA00004651"/>
    </source>
</evidence>
<evidence type="ECO:0000256" key="3">
    <source>
        <dbReference type="ARBA" id="ARBA00022670"/>
    </source>
</evidence>